<feature type="region of interest" description="Disordered" evidence="1">
    <location>
        <begin position="1"/>
        <end position="71"/>
    </location>
</feature>
<feature type="compositionally biased region" description="Low complexity" evidence="1">
    <location>
        <begin position="19"/>
        <end position="38"/>
    </location>
</feature>
<comment type="caution">
    <text evidence="2">The sequence shown here is derived from an EMBL/GenBank/DDBJ whole genome shotgun (WGS) entry which is preliminary data.</text>
</comment>
<dbReference type="OrthoDB" id="4159509at2759"/>
<dbReference type="RefSeq" id="XP_013255849.1">
    <property type="nucleotide sequence ID" value="XM_013400395.1"/>
</dbReference>
<dbReference type="Proteomes" id="UP000027920">
    <property type="component" value="Unassembled WGS sequence"/>
</dbReference>
<sequence length="162" mass="17633">MSTRKHVPTIIPEYDTRPSADSFSSDSSSSTYETANSSPTNVPIASPKPSRPSALLYSNTRPQSRRSSPQQTLLGAIDENSGSVLPDIPYSLSNKDSPVTKLHAYAAMFTPRKRPTLVAANSPPDEYAALVGPNGEKFTDLRMNRKVTDPKKNGLKRFSCFG</sequence>
<dbReference type="GeneID" id="25285611"/>
<evidence type="ECO:0000313" key="3">
    <source>
        <dbReference type="Proteomes" id="UP000027920"/>
    </source>
</evidence>
<feature type="compositionally biased region" description="Polar residues" evidence="1">
    <location>
        <begin position="56"/>
        <end position="71"/>
    </location>
</feature>
<proteinExistence type="predicted"/>
<dbReference type="HOGENOM" id="CLU_1602474_0_0_1"/>
<organism evidence="2 3">
    <name type="scientific">Exophiala aquamarina CBS 119918</name>
    <dbReference type="NCBI Taxonomy" id="1182545"/>
    <lineage>
        <taxon>Eukaryota</taxon>
        <taxon>Fungi</taxon>
        <taxon>Dikarya</taxon>
        <taxon>Ascomycota</taxon>
        <taxon>Pezizomycotina</taxon>
        <taxon>Eurotiomycetes</taxon>
        <taxon>Chaetothyriomycetidae</taxon>
        <taxon>Chaetothyriales</taxon>
        <taxon>Herpotrichiellaceae</taxon>
        <taxon>Exophiala</taxon>
    </lineage>
</organism>
<keyword evidence="3" id="KW-1185">Reference proteome</keyword>
<gene>
    <name evidence="2" type="ORF">A1O9_10707</name>
</gene>
<accession>A0A072NZI0</accession>
<evidence type="ECO:0000313" key="2">
    <source>
        <dbReference type="EMBL" id="KEF53259.1"/>
    </source>
</evidence>
<name>A0A072NZI0_9EURO</name>
<reference evidence="2 3" key="1">
    <citation type="submission" date="2013-03" db="EMBL/GenBank/DDBJ databases">
        <title>The Genome Sequence of Exophiala aquamarina CBS 119918.</title>
        <authorList>
            <consortium name="The Broad Institute Genomics Platform"/>
            <person name="Cuomo C."/>
            <person name="de Hoog S."/>
            <person name="Gorbushina A."/>
            <person name="Walker B."/>
            <person name="Young S.K."/>
            <person name="Zeng Q."/>
            <person name="Gargeya S."/>
            <person name="Fitzgerald M."/>
            <person name="Haas B."/>
            <person name="Abouelleil A."/>
            <person name="Allen A.W."/>
            <person name="Alvarado L."/>
            <person name="Arachchi H.M."/>
            <person name="Berlin A.M."/>
            <person name="Chapman S.B."/>
            <person name="Gainer-Dewar J."/>
            <person name="Goldberg J."/>
            <person name="Griggs A."/>
            <person name="Gujja S."/>
            <person name="Hansen M."/>
            <person name="Howarth C."/>
            <person name="Imamovic A."/>
            <person name="Ireland A."/>
            <person name="Larimer J."/>
            <person name="McCowan C."/>
            <person name="Murphy C."/>
            <person name="Pearson M."/>
            <person name="Poon T.W."/>
            <person name="Priest M."/>
            <person name="Roberts A."/>
            <person name="Saif S."/>
            <person name="Shea T."/>
            <person name="Sisk P."/>
            <person name="Sykes S."/>
            <person name="Wortman J."/>
            <person name="Nusbaum C."/>
            <person name="Birren B."/>
        </authorList>
    </citation>
    <scope>NUCLEOTIDE SEQUENCE [LARGE SCALE GENOMIC DNA]</scope>
    <source>
        <strain evidence="2 3">CBS 119918</strain>
    </source>
</reference>
<dbReference type="EMBL" id="AMGV01000014">
    <property type="protein sequence ID" value="KEF53259.1"/>
    <property type="molecule type" value="Genomic_DNA"/>
</dbReference>
<dbReference type="VEuPathDB" id="FungiDB:A1O9_10707"/>
<dbReference type="AlphaFoldDB" id="A0A072NZI0"/>
<protein>
    <submittedName>
        <fullName evidence="2">Uncharacterized protein</fullName>
    </submittedName>
</protein>
<evidence type="ECO:0000256" key="1">
    <source>
        <dbReference type="SAM" id="MobiDB-lite"/>
    </source>
</evidence>